<dbReference type="PROSITE" id="PS51391">
    <property type="entry name" value="CID"/>
    <property type="match status" value="1"/>
</dbReference>
<evidence type="ECO:0000313" key="2">
    <source>
        <dbReference type="Ensembl" id="ENSHCOP00000004317.1"/>
    </source>
</evidence>
<evidence type="ECO:0000313" key="3">
    <source>
        <dbReference type="Proteomes" id="UP000264820"/>
    </source>
</evidence>
<dbReference type="Ensembl" id="ENSHCOT00000007246.1">
    <property type="protein sequence ID" value="ENSHCOP00000004317.1"/>
    <property type="gene ID" value="ENSHCOG00000005751.1"/>
</dbReference>
<dbReference type="Gene3D" id="1.25.40.90">
    <property type="match status" value="1"/>
</dbReference>
<protein>
    <recommendedName>
        <fullName evidence="1">CID domain-containing protein</fullName>
    </recommendedName>
</protein>
<reference evidence="2" key="2">
    <citation type="submission" date="2025-09" db="UniProtKB">
        <authorList>
            <consortium name="Ensembl"/>
        </authorList>
    </citation>
    <scope>IDENTIFICATION</scope>
</reference>
<organism evidence="2 3">
    <name type="scientific">Hippocampus comes</name>
    <name type="common">Tiger tail seahorse</name>
    <dbReference type="NCBI Taxonomy" id="109280"/>
    <lineage>
        <taxon>Eukaryota</taxon>
        <taxon>Metazoa</taxon>
        <taxon>Chordata</taxon>
        <taxon>Craniata</taxon>
        <taxon>Vertebrata</taxon>
        <taxon>Euteleostomi</taxon>
        <taxon>Actinopterygii</taxon>
        <taxon>Neopterygii</taxon>
        <taxon>Teleostei</taxon>
        <taxon>Neoteleostei</taxon>
        <taxon>Acanthomorphata</taxon>
        <taxon>Syngnathiaria</taxon>
        <taxon>Syngnathiformes</taxon>
        <taxon>Syngnathoidei</taxon>
        <taxon>Syngnathidae</taxon>
        <taxon>Hippocampus</taxon>
    </lineage>
</organism>
<reference evidence="2" key="1">
    <citation type="submission" date="2025-08" db="UniProtKB">
        <authorList>
            <consortium name="Ensembl"/>
        </authorList>
    </citation>
    <scope>IDENTIFICATION</scope>
</reference>
<dbReference type="InterPro" id="IPR006569">
    <property type="entry name" value="CID_dom"/>
</dbReference>
<dbReference type="OMA" id="SAWCIEY"/>
<dbReference type="Pfam" id="PF04818">
    <property type="entry name" value="CID"/>
    <property type="match status" value="1"/>
</dbReference>
<sequence length="96" mass="11013">MEAGRGRDSGASFEAVLDKKLLSVTNTMDSIQGLSAWCIEYKKYHGMIVRQWIKCLKKCKWQYMFRSRDVDDHSVLQLLASGNRKNGIRTSWPTNG</sequence>
<name>A0A3Q2XK97_HIPCM</name>
<dbReference type="GeneTree" id="ENSGT00940000177218"/>
<keyword evidence="3" id="KW-1185">Reference proteome</keyword>
<feature type="domain" description="CID" evidence="1">
    <location>
        <begin position="9"/>
        <end position="96"/>
    </location>
</feature>
<dbReference type="AlphaFoldDB" id="A0A3Q2XK97"/>
<proteinExistence type="predicted"/>
<dbReference type="STRING" id="109280.ENSHCOP00000004317"/>
<dbReference type="Proteomes" id="UP000264820">
    <property type="component" value="Unplaced"/>
</dbReference>
<dbReference type="InterPro" id="IPR008942">
    <property type="entry name" value="ENTH_VHS"/>
</dbReference>
<dbReference type="SUPFAM" id="SSF48464">
    <property type="entry name" value="ENTH/VHS domain"/>
    <property type="match status" value="1"/>
</dbReference>
<evidence type="ECO:0000259" key="1">
    <source>
        <dbReference type="PROSITE" id="PS51391"/>
    </source>
</evidence>
<accession>A0A3Q2XK97</accession>